<evidence type="ECO:0000313" key="2">
    <source>
        <dbReference type="Proteomes" id="UP000199595"/>
    </source>
</evidence>
<dbReference type="EMBL" id="FNNJ01000007">
    <property type="protein sequence ID" value="SDX59142.1"/>
    <property type="molecule type" value="Genomic_DNA"/>
</dbReference>
<accession>A0A1H3CY54</accession>
<name>A0A1H3CY54_9FLAO</name>
<sequence length="62" mass="7327">MHILSEKNVKILVLISKVQVSVKMVLKVKFYHPFVYLIIIKSKKIYFCNTNPIKQIMSLNDF</sequence>
<dbReference type="STRING" id="762486.SAMN05444411_1072"/>
<reference evidence="1 2" key="1">
    <citation type="submission" date="2016-10" db="EMBL/GenBank/DDBJ databases">
        <authorList>
            <person name="de Groot N.N."/>
        </authorList>
    </citation>
    <scope>NUCLEOTIDE SEQUENCE [LARGE SCALE GENOMIC DNA]</scope>
    <source>
        <strain evidence="1 2">DSM 24956</strain>
    </source>
</reference>
<proteinExistence type="predicted"/>
<dbReference type="AlphaFoldDB" id="A0A1H3CY54"/>
<gene>
    <name evidence="1" type="ORF">SAMN05444411_1072</name>
</gene>
<dbReference type="Proteomes" id="UP000199595">
    <property type="component" value="Unassembled WGS sequence"/>
</dbReference>
<evidence type="ECO:0000313" key="1">
    <source>
        <dbReference type="EMBL" id="SDX59142.1"/>
    </source>
</evidence>
<protein>
    <submittedName>
        <fullName evidence="1">Uncharacterized protein</fullName>
    </submittedName>
</protein>
<keyword evidence="2" id="KW-1185">Reference proteome</keyword>
<organism evidence="1 2">
    <name type="scientific">Lutibacter oricola</name>
    <dbReference type="NCBI Taxonomy" id="762486"/>
    <lineage>
        <taxon>Bacteria</taxon>
        <taxon>Pseudomonadati</taxon>
        <taxon>Bacteroidota</taxon>
        <taxon>Flavobacteriia</taxon>
        <taxon>Flavobacteriales</taxon>
        <taxon>Flavobacteriaceae</taxon>
        <taxon>Lutibacter</taxon>
    </lineage>
</organism>